<proteinExistence type="predicted"/>
<feature type="domain" description="EGF-like" evidence="2">
    <location>
        <begin position="210"/>
        <end position="221"/>
    </location>
</feature>
<evidence type="ECO:0000256" key="1">
    <source>
        <dbReference type="SAM" id="Phobius"/>
    </source>
</evidence>
<keyword evidence="1" id="KW-0472">Membrane</keyword>
<organism evidence="3 4">
    <name type="scientific">Dermatophagoides farinae</name>
    <name type="common">American house dust mite</name>
    <dbReference type="NCBI Taxonomy" id="6954"/>
    <lineage>
        <taxon>Eukaryota</taxon>
        <taxon>Metazoa</taxon>
        <taxon>Ecdysozoa</taxon>
        <taxon>Arthropoda</taxon>
        <taxon>Chelicerata</taxon>
        <taxon>Arachnida</taxon>
        <taxon>Acari</taxon>
        <taxon>Acariformes</taxon>
        <taxon>Sarcoptiformes</taxon>
        <taxon>Astigmata</taxon>
        <taxon>Psoroptidia</taxon>
        <taxon>Analgoidea</taxon>
        <taxon>Pyroglyphidae</taxon>
        <taxon>Dermatophagoidinae</taxon>
        <taxon>Dermatophagoides</taxon>
    </lineage>
</organism>
<reference evidence="3" key="1">
    <citation type="submission" date="2013-05" db="EMBL/GenBank/DDBJ databases">
        <authorList>
            <person name="Yim A.K.Y."/>
            <person name="Chan T.F."/>
            <person name="Ji K.M."/>
            <person name="Liu X.Y."/>
            <person name="Zhou J.W."/>
            <person name="Li R.Q."/>
            <person name="Yang K.Y."/>
            <person name="Li J."/>
            <person name="Li M."/>
            <person name="Law P.T.W."/>
            <person name="Wu Y.L."/>
            <person name="Cai Z.L."/>
            <person name="Qin H."/>
            <person name="Bao Y."/>
            <person name="Leung R.K.K."/>
            <person name="Ng P.K.S."/>
            <person name="Zou J."/>
            <person name="Zhong X.J."/>
            <person name="Ran P.X."/>
            <person name="Zhong N.S."/>
            <person name="Liu Z.G."/>
            <person name="Tsui S.K.W."/>
        </authorList>
    </citation>
    <scope>NUCLEOTIDE SEQUENCE</scope>
    <source>
        <strain evidence="3">Derf</strain>
        <tissue evidence="3">Whole organism</tissue>
    </source>
</reference>
<gene>
    <name evidence="3" type="ORF">DERF_009243</name>
</gene>
<feature type="transmembrane region" description="Helical" evidence="1">
    <location>
        <begin position="33"/>
        <end position="50"/>
    </location>
</feature>
<comment type="caution">
    <text evidence="3">The sequence shown here is derived from an EMBL/GenBank/DDBJ whole genome shotgun (WGS) entry which is preliminary data.</text>
</comment>
<keyword evidence="1" id="KW-0812">Transmembrane</keyword>
<evidence type="ECO:0000259" key="2">
    <source>
        <dbReference type="PROSITE" id="PS00022"/>
    </source>
</evidence>
<dbReference type="InterPro" id="IPR000742">
    <property type="entry name" value="EGF"/>
</dbReference>
<reference evidence="3" key="2">
    <citation type="journal article" date="2022" name="Res Sq">
        <title>Comparative Genomics Reveals Insights into the Divergent Evolution of Astigmatic Mites and Household Pest Adaptations.</title>
        <authorList>
            <person name="Xiong Q."/>
            <person name="Wan A.T.-Y."/>
            <person name="Liu X.-Y."/>
            <person name="Fung C.S.-H."/>
            <person name="Xiao X."/>
            <person name="Malainual N."/>
            <person name="Hou J."/>
            <person name="Wang L."/>
            <person name="Wang M."/>
            <person name="Yang K."/>
            <person name="Cui Y."/>
            <person name="Leung E."/>
            <person name="Nong W."/>
            <person name="Shin S.-K."/>
            <person name="Au S."/>
            <person name="Jeong K.Y."/>
            <person name="Chew F.T."/>
            <person name="Hui J."/>
            <person name="Leung T.F."/>
            <person name="Tungtrongchitr A."/>
            <person name="Zhong N."/>
            <person name="Liu Z."/>
            <person name="Tsui S."/>
        </authorList>
    </citation>
    <scope>NUCLEOTIDE SEQUENCE</scope>
    <source>
        <strain evidence="3">Derf</strain>
        <tissue evidence="3">Whole organism</tissue>
    </source>
</reference>
<evidence type="ECO:0000313" key="4">
    <source>
        <dbReference type="Proteomes" id="UP000790347"/>
    </source>
</evidence>
<keyword evidence="1" id="KW-1133">Transmembrane helix</keyword>
<dbReference type="AlphaFoldDB" id="A0A922HUI6"/>
<dbReference type="EMBL" id="ASGP02000004">
    <property type="protein sequence ID" value="KAH9510734.1"/>
    <property type="molecule type" value="Genomic_DNA"/>
</dbReference>
<keyword evidence="4" id="KW-1185">Reference proteome</keyword>
<dbReference type="Proteomes" id="UP000790347">
    <property type="component" value="Unassembled WGS sequence"/>
</dbReference>
<sequence length="509" mass="60094">MWYLRHHARNFFRSIMKPIPVNLARKWYQRTRYLYVCLGATAFAYSLFIVNKHKADIELYPDFDKSSIHKKLRLKGEPGEVVIANFAFGKPVQIERYNNEDYIREFEERKRNYELQRQQKTVVSQPINTNSATIIHGHRVGTKNVQIRQNGTSTVYFHLPSLDDYKIQDDYFQFNKTITDKLTSSQSSARSCLRRGSQVIQSNLIGLQSCICNPNYFGQDCSVPKIVQDALLQDSELKIDTLNRPRRLLMSLIWLSFHQHQNNTLYQINLENLYKTLDEFLPLIDMFIIHEIIFEPSISNFSLQTQFDHGLFSKFKSFTLLNAIKFNEYGKSSENFRHIEWESMRQSWRIFSTQVTEYRPSDILIFMSINQFPTTDLILFLKYHTGIQDIVHIGPIYNFYYQNKSLIMFDHQNSLSTESIKTNNPVNSMLDRIKNVIISFQYMASLCQFSFEHYITNYCQMNQDLIKHFRANFWPIHHIRIGSKVQSVATKSGKNFYTNKFKALSLLNF</sequence>
<protein>
    <recommendedName>
        <fullName evidence="2">EGF-like domain-containing protein</fullName>
    </recommendedName>
</protein>
<name>A0A922HUI6_DERFA</name>
<accession>A0A922HUI6</accession>
<dbReference type="PROSITE" id="PS00022">
    <property type="entry name" value="EGF_1"/>
    <property type="match status" value="1"/>
</dbReference>
<evidence type="ECO:0000313" key="3">
    <source>
        <dbReference type="EMBL" id="KAH9510734.1"/>
    </source>
</evidence>